<dbReference type="EMBL" id="BMNB01000010">
    <property type="protein sequence ID" value="GGM40163.1"/>
    <property type="molecule type" value="Genomic_DNA"/>
</dbReference>
<comment type="caution">
    <text evidence="1">The sequence shown here is derived from an EMBL/GenBank/DDBJ whole genome shotgun (WGS) entry which is preliminary data.</text>
</comment>
<sequence length="134" mass="14718">MSERDEPPVRLILDRSALRAYVAGSMHVAEPVHEVTEDGVRFGIPSVVAAETLATTTDTTERALLKALFEREACAMLSTRGDDWLELSHWRDLTGRLDCAAALQAALEHEASLLTSDLKAYGDDGYLPLIYFPA</sequence>
<reference evidence="1" key="1">
    <citation type="journal article" date="2014" name="Int. J. Syst. Evol. Microbiol.">
        <title>Complete genome sequence of Corynebacterium casei LMG S-19264T (=DSM 44701T), isolated from a smear-ripened cheese.</title>
        <authorList>
            <consortium name="US DOE Joint Genome Institute (JGI-PGF)"/>
            <person name="Walter F."/>
            <person name="Albersmeier A."/>
            <person name="Kalinowski J."/>
            <person name="Ruckert C."/>
        </authorList>
    </citation>
    <scope>NUCLEOTIDE SEQUENCE</scope>
    <source>
        <strain evidence="1">CGMCC 4.7312</strain>
    </source>
</reference>
<evidence type="ECO:0000313" key="1">
    <source>
        <dbReference type="EMBL" id="GGM40163.1"/>
    </source>
</evidence>
<reference evidence="1" key="2">
    <citation type="submission" date="2020-09" db="EMBL/GenBank/DDBJ databases">
        <authorList>
            <person name="Sun Q."/>
            <person name="Zhou Y."/>
        </authorList>
    </citation>
    <scope>NUCLEOTIDE SEQUENCE</scope>
    <source>
        <strain evidence="1">CGMCC 4.7312</strain>
    </source>
</reference>
<dbReference type="AlphaFoldDB" id="A0A917TVK4"/>
<protein>
    <recommendedName>
        <fullName evidence="3">PIN domain-containing protein</fullName>
    </recommendedName>
</protein>
<name>A0A917TVK4_9ACTN</name>
<evidence type="ECO:0000313" key="2">
    <source>
        <dbReference type="Proteomes" id="UP000608890"/>
    </source>
</evidence>
<dbReference type="RefSeq" id="WP_189043947.1">
    <property type="nucleotide sequence ID" value="NZ_BMNB01000010.1"/>
</dbReference>
<proteinExistence type="predicted"/>
<accession>A0A917TVK4</accession>
<evidence type="ECO:0008006" key="3">
    <source>
        <dbReference type="Google" id="ProtNLM"/>
    </source>
</evidence>
<keyword evidence="2" id="KW-1185">Reference proteome</keyword>
<gene>
    <name evidence="1" type="ORF">GCM10011608_26230</name>
</gene>
<dbReference type="Proteomes" id="UP000608890">
    <property type="component" value="Unassembled WGS sequence"/>
</dbReference>
<organism evidence="1 2">
    <name type="scientific">Micromonospora sonchi</name>
    <dbReference type="NCBI Taxonomy" id="1763543"/>
    <lineage>
        <taxon>Bacteria</taxon>
        <taxon>Bacillati</taxon>
        <taxon>Actinomycetota</taxon>
        <taxon>Actinomycetes</taxon>
        <taxon>Micromonosporales</taxon>
        <taxon>Micromonosporaceae</taxon>
        <taxon>Micromonospora</taxon>
    </lineage>
</organism>